<evidence type="ECO:0000256" key="1">
    <source>
        <dbReference type="ARBA" id="ARBA00010394"/>
    </source>
</evidence>
<dbReference type="GO" id="GO:0005737">
    <property type="term" value="C:cytoplasm"/>
    <property type="evidence" value="ECO:0007669"/>
    <property type="project" value="InterPro"/>
</dbReference>
<comment type="similarity">
    <text evidence="1 5">Belongs to the importin alpha family.</text>
</comment>
<dbReference type="InterPro" id="IPR000225">
    <property type="entry name" value="Armadillo"/>
</dbReference>
<feature type="region of interest" description="Disordered" evidence="7">
    <location>
        <begin position="472"/>
        <end position="494"/>
    </location>
</feature>
<dbReference type="Pfam" id="PF00514">
    <property type="entry name" value="Arm"/>
    <property type="match status" value="4"/>
</dbReference>
<feature type="compositionally biased region" description="Basic and acidic residues" evidence="7">
    <location>
        <begin position="478"/>
        <end position="494"/>
    </location>
</feature>
<organism evidence="8 9">
    <name type="scientific">Candidula unifasciata</name>
    <dbReference type="NCBI Taxonomy" id="100452"/>
    <lineage>
        <taxon>Eukaryota</taxon>
        <taxon>Metazoa</taxon>
        <taxon>Spiralia</taxon>
        <taxon>Lophotrochozoa</taxon>
        <taxon>Mollusca</taxon>
        <taxon>Gastropoda</taxon>
        <taxon>Heterobranchia</taxon>
        <taxon>Euthyneura</taxon>
        <taxon>Panpulmonata</taxon>
        <taxon>Eupulmonata</taxon>
        <taxon>Stylommatophora</taxon>
        <taxon>Helicina</taxon>
        <taxon>Helicoidea</taxon>
        <taxon>Geomitridae</taxon>
        <taxon>Candidula</taxon>
    </lineage>
</organism>
<dbReference type="AlphaFoldDB" id="A0A8S3ZUQ9"/>
<dbReference type="EMBL" id="CAJHNH020004757">
    <property type="protein sequence ID" value="CAG5131572.1"/>
    <property type="molecule type" value="Genomic_DNA"/>
</dbReference>
<dbReference type="InterPro" id="IPR024931">
    <property type="entry name" value="Importin_alpha"/>
</dbReference>
<evidence type="ECO:0000313" key="9">
    <source>
        <dbReference type="Proteomes" id="UP000678393"/>
    </source>
</evidence>
<evidence type="ECO:0000256" key="6">
    <source>
        <dbReference type="PROSITE-ProRule" id="PRU00259"/>
    </source>
</evidence>
<evidence type="ECO:0000256" key="2">
    <source>
        <dbReference type="ARBA" id="ARBA00022448"/>
    </source>
</evidence>
<name>A0A8S3ZUQ9_9EUPU</name>
<feature type="repeat" description="ARM" evidence="6">
    <location>
        <begin position="137"/>
        <end position="165"/>
    </location>
</feature>
<dbReference type="Gene3D" id="1.25.10.10">
    <property type="entry name" value="Leucine-rich Repeat Variant"/>
    <property type="match status" value="1"/>
</dbReference>
<sequence length="494" mass="56260">MFRRNNKADLVPEKKKAMDIMITWGLRKQMVTQVKIRKLKKQETDKPVMLPMSLSEIVTGMYSQDTSHTLKVIEFLRRILCREKELPVEMILNEELFKRMASFLSGVKFSLLYETAWAFTNIAAGTLSHARMVVDSGAVPYFIRLLSSDSLCLIEQSVWALGNIAGGGADLRDLLLNHHILKPLLRLVDMTAPPNFLCTVAWAISNLCRNKVPSVMMIVIKACLPALRTLIHHKDDAVVSHACWGLSCVTEGALNYTEELVKYPDLMERLVELLDSRNVGVLTPTLQTIGNIMSENKSWIQIMMDCNLMDKLPALLQNFRLNIRKESCRIVSCITMGFFEQIKTVIDCNLIPLLLGVLKVGDIRSQIEAVRAIKNMSEDVLLQEVYCLVKNNVFRPLCEHLTTKNVRLLDLLLDTITNIIEISGILGPPESLFHILEETNAVDTIKQLQNHNNWIIRSKSHRIYEKFFSLSSDEESAPENHNDDNQDRYSTDEY</sequence>
<protein>
    <recommendedName>
        <fullName evidence="5">Importin subunit alpha</fullName>
    </recommendedName>
</protein>
<dbReference type="PIRSF" id="PIRSF005673">
    <property type="entry name" value="Importin_alpha"/>
    <property type="match status" value="1"/>
</dbReference>
<dbReference type="InterPro" id="IPR016024">
    <property type="entry name" value="ARM-type_fold"/>
</dbReference>
<evidence type="ECO:0000256" key="5">
    <source>
        <dbReference type="PIRNR" id="PIRNR005673"/>
    </source>
</evidence>
<dbReference type="PANTHER" id="PTHR23316">
    <property type="entry name" value="IMPORTIN ALPHA"/>
    <property type="match status" value="1"/>
</dbReference>
<reference evidence="8" key="1">
    <citation type="submission" date="2021-04" db="EMBL/GenBank/DDBJ databases">
        <authorList>
            <consortium name="Molecular Ecology Group"/>
        </authorList>
    </citation>
    <scope>NUCLEOTIDE SEQUENCE</scope>
</reference>
<dbReference type="SMART" id="SM00185">
    <property type="entry name" value="ARM"/>
    <property type="match status" value="7"/>
</dbReference>
<dbReference type="OrthoDB" id="29145at2759"/>
<dbReference type="GO" id="GO:0006606">
    <property type="term" value="P:protein import into nucleus"/>
    <property type="evidence" value="ECO:0007669"/>
    <property type="project" value="InterPro"/>
</dbReference>
<keyword evidence="4 5" id="KW-0653">Protein transport</keyword>
<keyword evidence="3" id="KW-0677">Repeat</keyword>
<dbReference type="GO" id="GO:0061608">
    <property type="term" value="F:nuclear import signal receptor activity"/>
    <property type="evidence" value="ECO:0007669"/>
    <property type="project" value="InterPro"/>
</dbReference>
<dbReference type="Proteomes" id="UP000678393">
    <property type="component" value="Unassembled WGS sequence"/>
</dbReference>
<proteinExistence type="inferred from homology"/>
<keyword evidence="2 5" id="KW-0813">Transport</keyword>
<accession>A0A8S3ZUQ9</accession>
<keyword evidence="9" id="KW-1185">Reference proteome</keyword>
<evidence type="ECO:0000256" key="4">
    <source>
        <dbReference type="ARBA" id="ARBA00022927"/>
    </source>
</evidence>
<evidence type="ECO:0000256" key="7">
    <source>
        <dbReference type="SAM" id="MobiDB-lite"/>
    </source>
</evidence>
<dbReference type="PROSITE" id="PS50176">
    <property type="entry name" value="ARM_REPEAT"/>
    <property type="match status" value="1"/>
</dbReference>
<dbReference type="SUPFAM" id="SSF48371">
    <property type="entry name" value="ARM repeat"/>
    <property type="match status" value="1"/>
</dbReference>
<evidence type="ECO:0000313" key="8">
    <source>
        <dbReference type="EMBL" id="CAG5131572.1"/>
    </source>
</evidence>
<gene>
    <name evidence="8" type="ORF">CUNI_LOCUS17130</name>
</gene>
<evidence type="ECO:0000256" key="3">
    <source>
        <dbReference type="ARBA" id="ARBA00022737"/>
    </source>
</evidence>
<dbReference type="InterPro" id="IPR011989">
    <property type="entry name" value="ARM-like"/>
</dbReference>
<comment type="caution">
    <text evidence="8">The sequence shown here is derived from an EMBL/GenBank/DDBJ whole genome shotgun (WGS) entry which is preliminary data.</text>
</comment>